<dbReference type="Proteomes" id="UP000005237">
    <property type="component" value="Unassembled WGS sequence"/>
</dbReference>
<keyword evidence="5" id="KW-1185">Reference proteome</keyword>
<evidence type="ECO:0000256" key="1">
    <source>
        <dbReference type="SAM" id="MobiDB-lite"/>
    </source>
</evidence>
<feature type="region of interest" description="Disordered" evidence="1">
    <location>
        <begin position="121"/>
        <end position="160"/>
    </location>
</feature>
<sequence>MYLYLFRWQLLAAAAPCQFASEFSSNEHESNWEHNADRPFQVSTQIMKVINLFPHRVARGSPNSRGDDPLLRRERRRVLRSRAIRARRQRRGFVRFDDGERLDGDRTSFLHREFDDRRVESFGSDRRKSVNDEAVVKKRLSPQRHNDATEEQRSLDEHDAKKLTGMEYVDYLIQKTEEMTRRLNESTDSEGICADYRNPSSGRGSMTSSSVIGDHNSQRMFFSTMSTPRRTPSRIPALMTKSLCAPRSMSTPQRGINSAYGGSGEQLCDGFLKPSRFETEMLLSRSQERRRHRASSYDPRCLLALQPSFTATRLCTSTSASASASASPHLMTSSYSASSFSRLLPKRPQWTRHQPTPPSAESLISLDSICKKLDGFESDSDFDPEEVHTPKSRRKMLLCRKIKDKNRRKFSSSIRRLRPPAPPKNAPTIPTEFFCVTSPFFYLVVAFLFRFLLFLIEIIDFS</sequence>
<feature type="compositionally biased region" description="Basic and acidic residues" evidence="1">
    <location>
        <begin position="121"/>
        <end position="136"/>
    </location>
</feature>
<accession>A0A8R1DWS6</accession>
<evidence type="ECO:0000313" key="4">
    <source>
        <dbReference type="EnsemblMetazoa" id="CJA12897b.1"/>
    </source>
</evidence>
<keyword evidence="3" id="KW-0732">Signal</keyword>
<feature type="signal peptide" evidence="3">
    <location>
        <begin position="1"/>
        <end position="20"/>
    </location>
</feature>
<proteinExistence type="predicted"/>
<feature type="transmembrane region" description="Helical" evidence="2">
    <location>
        <begin position="440"/>
        <end position="459"/>
    </location>
</feature>
<feature type="compositionally biased region" description="Low complexity" evidence="1">
    <location>
        <begin position="200"/>
        <end position="210"/>
    </location>
</feature>
<name>A0A8R1DWS6_CAEJA</name>
<protein>
    <submittedName>
        <fullName evidence="4">Uncharacterized protein</fullName>
    </submittedName>
</protein>
<feature type="compositionally biased region" description="Basic and acidic residues" evidence="1">
    <location>
        <begin position="144"/>
        <end position="160"/>
    </location>
</feature>
<evidence type="ECO:0000256" key="2">
    <source>
        <dbReference type="SAM" id="Phobius"/>
    </source>
</evidence>
<keyword evidence="2" id="KW-0812">Transmembrane</keyword>
<feature type="region of interest" description="Disordered" evidence="1">
    <location>
        <begin position="181"/>
        <end position="213"/>
    </location>
</feature>
<reference evidence="4" key="2">
    <citation type="submission" date="2022-06" db="UniProtKB">
        <authorList>
            <consortium name="EnsemblMetazoa"/>
        </authorList>
    </citation>
    <scope>IDENTIFICATION</scope>
    <source>
        <strain evidence="4">DF5081</strain>
    </source>
</reference>
<organism evidence="4 5">
    <name type="scientific">Caenorhabditis japonica</name>
    <dbReference type="NCBI Taxonomy" id="281687"/>
    <lineage>
        <taxon>Eukaryota</taxon>
        <taxon>Metazoa</taxon>
        <taxon>Ecdysozoa</taxon>
        <taxon>Nematoda</taxon>
        <taxon>Chromadorea</taxon>
        <taxon>Rhabditida</taxon>
        <taxon>Rhabditina</taxon>
        <taxon>Rhabditomorpha</taxon>
        <taxon>Rhabditoidea</taxon>
        <taxon>Rhabditidae</taxon>
        <taxon>Peloderinae</taxon>
        <taxon>Caenorhabditis</taxon>
    </lineage>
</organism>
<reference evidence="5" key="1">
    <citation type="submission" date="2010-08" db="EMBL/GenBank/DDBJ databases">
        <authorList>
            <consortium name="Caenorhabditis japonica Sequencing Consortium"/>
            <person name="Wilson R.K."/>
        </authorList>
    </citation>
    <scope>NUCLEOTIDE SEQUENCE [LARGE SCALE GENOMIC DNA]</scope>
    <source>
        <strain evidence="5">DF5081</strain>
    </source>
</reference>
<keyword evidence="2" id="KW-0472">Membrane</keyword>
<dbReference type="AlphaFoldDB" id="A0A8R1DWS6"/>
<feature type="chain" id="PRO_5035929686" evidence="3">
    <location>
        <begin position="21"/>
        <end position="462"/>
    </location>
</feature>
<dbReference type="EnsemblMetazoa" id="CJA12897b.1">
    <property type="protein sequence ID" value="CJA12897b.1"/>
    <property type="gene ID" value="WBGene00132101"/>
</dbReference>
<keyword evidence="2" id="KW-1133">Transmembrane helix</keyword>
<evidence type="ECO:0000313" key="5">
    <source>
        <dbReference type="Proteomes" id="UP000005237"/>
    </source>
</evidence>
<evidence type="ECO:0000256" key="3">
    <source>
        <dbReference type="SAM" id="SignalP"/>
    </source>
</evidence>